<dbReference type="Proteomes" id="UP000792457">
    <property type="component" value="Unassembled WGS sequence"/>
</dbReference>
<comment type="subcellular location">
    <subcellularLocation>
        <location evidence="1">Cytoplasm</location>
        <location evidence="1">Cytoskeleton</location>
    </subcellularLocation>
</comment>
<dbReference type="SUPFAM" id="SSF53067">
    <property type="entry name" value="Actin-like ATPase domain"/>
    <property type="match status" value="2"/>
</dbReference>
<dbReference type="PRINTS" id="PR00190">
    <property type="entry name" value="ACTIN"/>
</dbReference>
<name>A0A8K0K7D5_LADFU</name>
<evidence type="ECO:0000256" key="2">
    <source>
        <dbReference type="ARBA" id="ARBA00022490"/>
    </source>
</evidence>
<evidence type="ECO:0008006" key="9">
    <source>
        <dbReference type="Google" id="ProtNLM"/>
    </source>
</evidence>
<gene>
    <name evidence="7" type="ORF">J437_LFUL007924</name>
</gene>
<reference evidence="7" key="1">
    <citation type="submission" date="2013-04" db="EMBL/GenBank/DDBJ databases">
        <authorList>
            <person name="Qu J."/>
            <person name="Murali S.C."/>
            <person name="Bandaranaike D."/>
            <person name="Bellair M."/>
            <person name="Blankenburg K."/>
            <person name="Chao H."/>
            <person name="Dinh H."/>
            <person name="Doddapaneni H."/>
            <person name="Downs B."/>
            <person name="Dugan-Rocha S."/>
            <person name="Elkadiri S."/>
            <person name="Gnanaolivu R.D."/>
            <person name="Hernandez B."/>
            <person name="Javaid M."/>
            <person name="Jayaseelan J.C."/>
            <person name="Lee S."/>
            <person name="Li M."/>
            <person name="Ming W."/>
            <person name="Munidasa M."/>
            <person name="Muniz J."/>
            <person name="Nguyen L."/>
            <person name="Ongeri F."/>
            <person name="Osuji N."/>
            <person name="Pu L.-L."/>
            <person name="Puazo M."/>
            <person name="Qu C."/>
            <person name="Quiroz J."/>
            <person name="Raj R."/>
            <person name="Weissenberger G."/>
            <person name="Xin Y."/>
            <person name="Zou X."/>
            <person name="Han Y."/>
            <person name="Richards S."/>
            <person name="Worley K."/>
            <person name="Muzny D."/>
            <person name="Gibbs R."/>
        </authorList>
    </citation>
    <scope>NUCLEOTIDE SEQUENCE</scope>
    <source>
        <strain evidence="7">Sampled in the wild</strain>
    </source>
</reference>
<keyword evidence="8" id="KW-1185">Reference proteome</keyword>
<dbReference type="Pfam" id="PF00022">
    <property type="entry name" value="Actin"/>
    <property type="match status" value="2"/>
</dbReference>
<evidence type="ECO:0000313" key="8">
    <source>
        <dbReference type="Proteomes" id="UP000792457"/>
    </source>
</evidence>
<dbReference type="PANTHER" id="PTHR11937">
    <property type="entry name" value="ACTIN"/>
    <property type="match status" value="1"/>
</dbReference>
<dbReference type="AlphaFoldDB" id="A0A8K0K7D5"/>
<reference evidence="7" key="2">
    <citation type="submission" date="2017-10" db="EMBL/GenBank/DDBJ databases">
        <title>Ladona fulva Genome sequencing and assembly.</title>
        <authorList>
            <person name="Murali S."/>
            <person name="Richards S."/>
            <person name="Bandaranaike D."/>
            <person name="Bellair M."/>
            <person name="Blankenburg K."/>
            <person name="Chao H."/>
            <person name="Dinh H."/>
            <person name="Doddapaneni H."/>
            <person name="Dugan-Rocha S."/>
            <person name="Elkadiri S."/>
            <person name="Gnanaolivu R."/>
            <person name="Hernandez B."/>
            <person name="Skinner E."/>
            <person name="Javaid M."/>
            <person name="Lee S."/>
            <person name="Li M."/>
            <person name="Ming W."/>
            <person name="Munidasa M."/>
            <person name="Muniz J."/>
            <person name="Nguyen L."/>
            <person name="Hughes D."/>
            <person name="Osuji N."/>
            <person name="Pu L.-L."/>
            <person name="Puazo M."/>
            <person name="Qu C."/>
            <person name="Quiroz J."/>
            <person name="Raj R."/>
            <person name="Weissenberger G."/>
            <person name="Xin Y."/>
            <person name="Zou X."/>
            <person name="Han Y."/>
            <person name="Worley K."/>
            <person name="Muzny D."/>
            <person name="Gibbs R."/>
        </authorList>
    </citation>
    <scope>NUCLEOTIDE SEQUENCE</scope>
    <source>
        <strain evidence="7">Sampled in the wild</strain>
    </source>
</reference>
<evidence type="ECO:0000256" key="1">
    <source>
        <dbReference type="ARBA" id="ARBA00004245"/>
    </source>
</evidence>
<evidence type="ECO:0000256" key="6">
    <source>
        <dbReference type="RuleBase" id="RU000487"/>
    </source>
</evidence>
<dbReference type="FunFam" id="3.30.420.40:FF:000148">
    <property type="entry name" value="Actin, alpha skeletal muscle"/>
    <property type="match status" value="1"/>
</dbReference>
<dbReference type="InterPro" id="IPR043129">
    <property type="entry name" value="ATPase_NBD"/>
</dbReference>
<dbReference type="Gene3D" id="3.30.420.40">
    <property type="match status" value="3"/>
</dbReference>
<comment type="similarity">
    <text evidence="6">Belongs to the actin family.</text>
</comment>
<comment type="caution">
    <text evidence="7">The sequence shown here is derived from an EMBL/GenBank/DDBJ whole genome shotgun (WGS) entry which is preliminary data.</text>
</comment>
<accession>A0A8K0K7D5</accession>
<dbReference type="Gene3D" id="3.90.640.10">
    <property type="entry name" value="Actin, Chain A, domain 4"/>
    <property type="match status" value="1"/>
</dbReference>
<dbReference type="PROSITE" id="PS00432">
    <property type="entry name" value="ACTINS_2"/>
    <property type="match status" value="1"/>
</dbReference>
<dbReference type="OrthoDB" id="7340501at2759"/>
<protein>
    <recommendedName>
        <fullName evidence="9">Actin</fullName>
    </recommendedName>
</protein>
<proteinExistence type="inferred from homology"/>
<sequence length="330" mass="37293">MCEPEKVAIVVDNGSGVCKAGFAGDDAPMSVFPTIVGKLQHGKRMNMTERKDLYGDAALLKKGINKIIYPIEHGVVTNWEEMEKVWDYMFNVELRIQPKEHPLLISEAPLNPKQNRVKLAQVCYSIHNAISRMDFAGRDLTKHLARLLGESGHTISTSSEREIIRDIKEKHCYVAFDFEEEMRRAANSCALEEIYELPDGQTIKLSDERIRVPELLFDPSLKGLESEGIHKSTFNTISECDRDARRDLFANIVLTGGTTLFPGLPERLNKEIISLAPPQIDVKIVSPPERKYSVWIGGSILASLSSFQQMWITRKEYDEVGPSIMHTKCF</sequence>
<dbReference type="FunFam" id="3.90.640.10:FF:000007">
    <property type="entry name" value="Actin like 7B"/>
    <property type="match status" value="1"/>
</dbReference>
<evidence type="ECO:0000256" key="5">
    <source>
        <dbReference type="ARBA" id="ARBA00023212"/>
    </source>
</evidence>
<keyword evidence="3" id="KW-0547">Nucleotide-binding</keyword>
<dbReference type="FunFam" id="3.30.420.40:FF:000058">
    <property type="entry name" value="Putative actin-related protein 5"/>
    <property type="match status" value="1"/>
</dbReference>
<dbReference type="InterPro" id="IPR004001">
    <property type="entry name" value="Actin_CS"/>
</dbReference>
<dbReference type="EMBL" id="KZ308418">
    <property type="protein sequence ID" value="KAG8229238.1"/>
    <property type="molecule type" value="Genomic_DNA"/>
</dbReference>
<evidence type="ECO:0000256" key="3">
    <source>
        <dbReference type="ARBA" id="ARBA00022741"/>
    </source>
</evidence>
<evidence type="ECO:0000313" key="7">
    <source>
        <dbReference type="EMBL" id="KAG8229238.1"/>
    </source>
</evidence>
<keyword evidence="4" id="KW-0067">ATP-binding</keyword>
<dbReference type="SMART" id="SM00268">
    <property type="entry name" value="ACTIN"/>
    <property type="match status" value="1"/>
</dbReference>
<organism evidence="7 8">
    <name type="scientific">Ladona fulva</name>
    <name type="common">Scarce chaser dragonfly</name>
    <name type="synonym">Libellula fulva</name>
    <dbReference type="NCBI Taxonomy" id="123851"/>
    <lineage>
        <taxon>Eukaryota</taxon>
        <taxon>Metazoa</taxon>
        <taxon>Ecdysozoa</taxon>
        <taxon>Arthropoda</taxon>
        <taxon>Hexapoda</taxon>
        <taxon>Insecta</taxon>
        <taxon>Pterygota</taxon>
        <taxon>Palaeoptera</taxon>
        <taxon>Odonata</taxon>
        <taxon>Epiprocta</taxon>
        <taxon>Anisoptera</taxon>
        <taxon>Libelluloidea</taxon>
        <taxon>Libellulidae</taxon>
        <taxon>Ladona</taxon>
    </lineage>
</organism>
<dbReference type="GO" id="GO:0005856">
    <property type="term" value="C:cytoskeleton"/>
    <property type="evidence" value="ECO:0007669"/>
    <property type="project" value="UniProtKB-SubCell"/>
</dbReference>
<keyword evidence="5" id="KW-0206">Cytoskeleton</keyword>
<dbReference type="GO" id="GO:0005524">
    <property type="term" value="F:ATP binding"/>
    <property type="evidence" value="ECO:0007669"/>
    <property type="project" value="UniProtKB-KW"/>
</dbReference>
<dbReference type="InterPro" id="IPR004000">
    <property type="entry name" value="Actin"/>
</dbReference>
<keyword evidence="2" id="KW-0963">Cytoplasm</keyword>
<evidence type="ECO:0000256" key="4">
    <source>
        <dbReference type="ARBA" id="ARBA00022840"/>
    </source>
</evidence>